<proteinExistence type="predicted"/>
<keyword evidence="1" id="KW-1133">Transmembrane helix</keyword>
<keyword evidence="3" id="KW-1185">Reference proteome</keyword>
<name>A0A510DT99_9CREN</name>
<dbReference type="AlphaFoldDB" id="A0A510DT99"/>
<keyword evidence="1" id="KW-0472">Membrane</keyword>
<dbReference type="Proteomes" id="UP000322983">
    <property type="component" value="Chromosome"/>
</dbReference>
<reference evidence="2 3" key="1">
    <citation type="journal article" date="2020" name="Int. J. Syst. Evol. Microbiol.">
        <title>Sulfuracidifex tepidarius gen. nov., sp. nov. and transfer of Sulfolobus metallicus Huber and Stetter 1992 to the genus Sulfuracidifex as Sulfuracidifex metallicus comb. nov.</title>
        <authorList>
            <person name="Itoh T."/>
            <person name="Miura T."/>
            <person name="Sakai H.D."/>
            <person name="Kato S."/>
            <person name="Ohkuma M."/>
            <person name="Takashina T."/>
        </authorList>
    </citation>
    <scope>NUCLEOTIDE SEQUENCE [LARGE SCALE GENOMIC DNA]</scope>
    <source>
        <strain evidence="2 3">IC-006</strain>
    </source>
</reference>
<feature type="transmembrane region" description="Helical" evidence="1">
    <location>
        <begin position="54"/>
        <end position="73"/>
    </location>
</feature>
<sequence length="165" mass="18591">MIGTTQGMDAYSGPLYSLYLRKFNKRKESYAIPFLTVGLVSWAVLFRQFVIEPVVVGVIICSVYGVKFLFWRYHHVSLSFRPEFSCVAKQLTMNTFLGMDFLLPVLLAVAGQSYLLLFLTSLISTRVVSSFLDDNKIRKLAIMNMDGISSILGMIMGLTFVASYI</sequence>
<feature type="transmembrane region" description="Helical" evidence="1">
    <location>
        <begin position="101"/>
        <end position="119"/>
    </location>
</feature>
<dbReference type="KEGG" id="step:IC006_0685"/>
<feature type="transmembrane region" description="Helical" evidence="1">
    <location>
        <begin position="140"/>
        <end position="164"/>
    </location>
</feature>
<evidence type="ECO:0000313" key="3">
    <source>
        <dbReference type="Proteomes" id="UP000322983"/>
    </source>
</evidence>
<protein>
    <submittedName>
        <fullName evidence="2">Uncharacterized protein</fullName>
    </submittedName>
</protein>
<evidence type="ECO:0000313" key="2">
    <source>
        <dbReference type="EMBL" id="BBG23401.1"/>
    </source>
</evidence>
<accession>A0A510DT99</accession>
<gene>
    <name evidence="2" type="ORF">IC006_0685</name>
</gene>
<dbReference type="EMBL" id="AP018929">
    <property type="protein sequence ID" value="BBG23401.1"/>
    <property type="molecule type" value="Genomic_DNA"/>
</dbReference>
<organism evidence="2 3">
    <name type="scientific">Sulfuracidifex tepidarius</name>
    <dbReference type="NCBI Taxonomy" id="1294262"/>
    <lineage>
        <taxon>Archaea</taxon>
        <taxon>Thermoproteota</taxon>
        <taxon>Thermoprotei</taxon>
        <taxon>Sulfolobales</taxon>
        <taxon>Sulfolobaceae</taxon>
        <taxon>Sulfuracidifex</taxon>
    </lineage>
</organism>
<feature type="transmembrane region" description="Helical" evidence="1">
    <location>
        <begin position="30"/>
        <end position="47"/>
    </location>
</feature>
<evidence type="ECO:0000256" key="1">
    <source>
        <dbReference type="SAM" id="Phobius"/>
    </source>
</evidence>
<keyword evidence="1" id="KW-0812">Transmembrane</keyword>